<dbReference type="PROSITE" id="PS50158">
    <property type="entry name" value="ZF_CCHC"/>
    <property type="match status" value="1"/>
</dbReference>
<organism evidence="4 5">
    <name type="scientific">Canariomyces notabilis</name>
    <dbReference type="NCBI Taxonomy" id="2074819"/>
    <lineage>
        <taxon>Eukaryota</taxon>
        <taxon>Fungi</taxon>
        <taxon>Dikarya</taxon>
        <taxon>Ascomycota</taxon>
        <taxon>Pezizomycotina</taxon>
        <taxon>Sordariomycetes</taxon>
        <taxon>Sordariomycetidae</taxon>
        <taxon>Sordariales</taxon>
        <taxon>Chaetomiaceae</taxon>
        <taxon>Canariomyces</taxon>
    </lineage>
</organism>
<proteinExistence type="predicted"/>
<dbReference type="AlphaFoldDB" id="A0AAN6THI0"/>
<evidence type="ECO:0000256" key="1">
    <source>
        <dbReference type="PROSITE-ProRule" id="PRU00047"/>
    </source>
</evidence>
<feature type="compositionally biased region" description="Basic and acidic residues" evidence="2">
    <location>
        <begin position="90"/>
        <end position="106"/>
    </location>
</feature>
<evidence type="ECO:0000259" key="3">
    <source>
        <dbReference type="PROSITE" id="PS50158"/>
    </source>
</evidence>
<feature type="compositionally biased region" description="Basic and acidic residues" evidence="2">
    <location>
        <begin position="282"/>
        <end position="291"/>
    </location>
</feature>
<dbReference type="InterPro" id="IPR036875">
    <property type="entry name" value="Znf_CCHC_sf"/>
</dbReference>
<dbReference type="SUPFAM" id="SSF57756">
    <property type="entry name" value="Retrovirus zinc finger-like domains"/>
    <property type="match status" value="1"/>
</dbReference>
<dbReference type="SMART" id="SM00343">
    <property type="entry name" value="ZnF_C2HC"/>
    <property type="match status" value="1"/>
</dbReference>
<feature type="compositionally biased region" description="Low complexity" evidence="2">
    <location>
        <begin position="34"/>
        <end position="47"/>
    </location>
</feature>
<keyword evidence="1" id="KW-0479">Metal-binding</keyword>
<evidence type="ECO:0000256" key="2">
    <source>
        <dbReference type="SAM" id="MobiDB-lite"/>
    </source>
</evidence>
<sequence>MAPTPAGIPAMAKQPTPKTMSSRLMTMKFMQRGAAAAASAEASGNSSPVPPRSDDGSTKRRKTSHTPVAGPAPAAPLYDQKAIQSALEEEEKKRQAAIEKRAAELGDSHWVLKGVPAPKTSSRPLLNVVQVGFAQIDHASTSGGSEDPFTEGDSAASAKFKRFNINKSKAQKIGQEEDDSSDSDSSSDSEDAENENLPVSARDEPGRGRRTAASDLERKRSRSSVSGRREEERRKAQQLAGKRRKKDVKLNQLTSISSAGSQAFQRPSPGLSCHGCGKPGHKVADCPSKKR</sequence>
<protein>
    <recommendedName>
        <fullName evidence="3">CCHC-type domain-containing protein</fullName>
    </recommendedName>
</protein>
<dbReference type="InterPro" id="IPR001878">
    <property type="entry name" value="Znf_CCHC"/>
</dbReference>
<reference evidence="4" key="2">
    <citation type="submission" date="2023-05" db="EMBL/GenBank/DDBJ databases">
        <authorList>
            <consortium name="Lawrence Berkeley National Laboratory"/>
            <person name="Steindorff A."/>
            <person name="Hensen N."/>
            <person name="Bonometti L."/>
            <person name="Westerberg I."/>
            <person name="Brannstrom I.O."/>
            <person name="Guillou S."/>
            <person name="Cros-Aarteil S."/>
            <person name="Calhoun S."/>
            <person name="Haridas S."/>
            <person name="Kuo A."/>
            <person name="Mondo S."/>
            <person name="Pangilinan J."/>
            <person name="Riley R."/>
            <person name="Labutti K."/>
            <person name="Andreopoulos B."/>
            <person name="Lipzen A."/>
            <person name="Chen C."/>
            <person name="Yanf M."/>
            <person name="Daum C."/>
            <person name="Ng V."/>
            <person name="Clum A."/>
            <person name="Ohm R."/>
            <person name="Martin F."/>
            <person name="Silar P."/>
            <person name="Natvig D."/>
            <person name="Lalanne C."/>
            <person name="Gautier V."/>
            <person name="Ament-Velasquez S.L."/>
            <person name="Kruys A."/>
            <person name="Hutchinson M.I."/>
            <person name="Powell A.J."/>
            <person name="Barry K."/>
            <person name="Miller A.N."/>
            <person name="Grigoriev I.V."/>
            <person name="Debuchy R."/>
            <person name="Gladieux P."/>
            <person name="Thoren M.H."/>
            <person name="Johannesson H."/>
        </authorList>
    </citation>
    <scope>NUCLEOTIDE SEQUENCE</scope>
    <source>
        <strain evidence="4">CBS 508.74</strain>
    </source>
</reference>
<feature type="compositionally biased region" description="Acidic residues" evidence="2">
    <location>
        <begin position="176"/>
        <end position="194"/>
    </location>
</feature>
<keyword evidence="5" id="KW-1185">Reference proteome</keyword>
<dbReference type="GO" id="GO:0003676">
    <property type="term" value="F:nucleic acid binding"/>
    <property type="evidence" value="ECO:0007669"/>
    <property type="project" value="InterPro"/>
</dbReference>
<dbReference type="Proteomes" id="UP001302812">
    <property type="component" value="Unassembled WGS sequence"/>
</dbReference>
<evidence type="ECO:0000313" key="5">
    <source>
        <dbReference type="Proteomes" id="UP001302812"/>
    </source>
</evidence>
<feature type="region of interest" description="Disordered" evidence="2">
    <location>
        <begin position="1"/>
        <end position="106"/>
    </location>
</feature>
<evidence type="ECO:0000313" key="4">
    <source>
        <dbReference type="EMBL" id="KAK4114226.1"/>
    </source>
</evidence>
<feature type="region of interest" description="Disordered" evidence="2">
    <location>
        <begin position="138"/>
        <end position="291"/>
    </location>
</feature>
<feature type="compositionally biased region" description="Polar residues" evidence="2">
    <location>
        <begin position="251"/>
        <end position="265"/>
    </location>
</feature>
<dbReference type="GeneID" id="89935432"/>
<dbReference type="EMBL" id="MU853337">
    <property type="protein sequence ID" value="KAK4114226.1"/>
    <property type="molecule type" value="Genomic_DNA"/>
</dbReference>
<comment type="caution">
    <text evidence="4">The sequence shown here is derived from an EMBL/GenBank/DDBJ whole genome shotgun (WGS) entry which is preliminary data.</text>
</comment>
<feature type="domain" description="CCHC-type" evidence="3">
    <location>
        <begin position="273"/>
        <end position="288"/>
    </location>
</feature>
<dbReference type="RefSeq" id="XP_064671796.1">
    <property type="nucleotide sequence ID" value="XM_064811307.1"/>
</dbReference>
<name>A0AAN6THI0_9PEZI</name>
<dbReference type="GO" id="GO:0008270">
    <property type="term" value="F:zinc ion binding"/>
    <property type="evidence" value="ECO:0007669"/>
    <property type="project" value="UniProtKB-KW"/>
</dbReference>
<keyword evidence="1" id="KW-0863">Zinc-finger</keyword>
<gene>
    <name evidence="4" type="ORF">N656DRAFT_705870</name>
</gene>
<reference evidence="4" key="1">
    <citation type="journal article" date="2023" name="Mol. Phylogenet. Evol.">
        <title>Genome-scale phylogeny and comparative genomics of the fungal order Sordariales.</title>
        <authorList>
            <person name="Hensen N."/>
            <person name="Bonometti L."/>
            <person name="Westerberg I."/>
            <person name="Brannstrom I.O."/>
            <person name="Guillou S."/>
            <person name="Cros-Aarteil S."/>
            <person name="Calhoun S."/>
            <person name="Haridas S."/>
            <person name="Kuo A."/>
            <person name="Mondo S."/>
            <person name="Pangilinan J."/>
            <person name="Riley R."/>
            <person name="LaButti K."/>
            <person name="Andreopoulos B."/>
            <person name="Lipzen A."/>
            <person name="Chen C."/>
            <person name="Yan M."/>
            <person name="Daum C."/>
            <person name="Ng V."/>
            <person name="Clum A."/>
            <person name="Steindorff A."/>
            <person name="Ohm R.A."/>
            <person name="Martin F."/>
            <person name="Silar P."/>
            <person name="Natvig D.O."/>
            <person name="Lalanne C."/>
            <person name="Gautier V."/>
            <person name="Ament-Velasquez S.L."/>
            <person name="Kruys A."/>
            <person name="Hutchinson M.I."/>
            <person name="Powell A.J."/>
            <person name="Barry K."/>
            <person name="Miller A.N."/>
            <person name="Grigoriev I.V."/>
            <person name="Debuchy R."/>
            <person name="Gladieux P."/>
            <person name="Hiltunen Thoren M."/>
            <person name="Johannesson H."/>
        </authorList>
    </citation>
    <scope>NUCLEOTIDE SEQUENCE</scope>
    <source>
        <strain evidence="4">CBS 508.74</strain>
    </source>
</reference>
<keyword evidence="1" id="KW-0862">Zinc</keyword>
<accession>A0AAN6THI0</accession>